<feature type="domain" description="Formyl transferase N-terminal" evidence="6">
    <location>
        <begin position="3"/>
        <end position="183"/>
    </location>
</feature>
<evidence type="ECO:0000313" key="9">
    <source>
        <dbReference type="Proteomes" id="UP000030982"/>
    </source>
</evidence>
<evidence type="ECO:0000256" key="5">
    <source>
        <dbReference type="HAMAP-Rule" id="MF_00182"/>
    </source>
</evidence>
<evidence type="ECO:0000313" key="8">
    <source>
        <dbReference type="EMBL" id="KHL05163.1"/>
    </source>
</evidence>
<keyword evidence="4 5" id="KW-0648">Protein biosynthesis</keyword>
<dbReference type="AlphaFoldDB" id="A0A0B2AT66"/>
<keyword evidence="3 5" id="KW-0808">Transferase</keyword>
<dbReference type="CDD" id="cd08704">
    <property type="entry name" value="Met_tRNA_FMT_C"/>
    <property type="match status" value="1"/>
</dbReference>
<dbReference type="CDD" id="cd08646">
    <property type="entry name" value="FMT_core_Met-tRNA-FMT_N"/>
    <property type="match status" value="1"/>
</dbReference>
<dbReference type="PANTHER" id="PTHR11138">
    <property type="entry name" value="METHIONYL-TRNA FORMYLTRANSFERASE"/>
    <property type="match status" value="1"/>
</dbReference>
<dbReference type="SUPFAM" id="SSF50486">
    <property type="entry name" value="FMT C-terminal domain-like"/>
    <property type="match status" value="1"/>
</dbReference>
<dbReference type="InterPro" id="IPR011034">
    <property type="entry name" value="Formyl_transferase-like_C_sf"/>
</dbReference>
<name>A0A0B2AT66_9MICC</name>
<dbReference type="InterPro" id="IPR005794">
    <property type="entry name" value="Fmt"/>
</dbReference>
<dbReference type="InterPro" id="IPR002376">
    <property type="entry name" value="Formyl_transf_N"/>
</dbReference>
<proteinExistence type="inferred from homology"/>
<dbReference type="OrthoDB" id="9802815at2"/>
<dbReference type="NCBIfam" id="TIGR00460">
    <property type="entry name" value="fmt"/>
    <property type="match status" value="1"/>
</dbReference>
<comment type="caution">
    <text evidence="8">The sequence shown here is derived from an EMBL/GenBank/DDBJ whole genome shotgun (WGS) entry which is preliminary data.</text>
</comment>
<dbReference type="Pfam" id="PF00551">
    <property type="entry name" value="Formyl_trans_N"/>
    <property type="match status" value="1"/>
</dbReference>
<evidence type="ECO:0000256" key="1">
    <source>
        <dbReference type="ARBA" id="ARBA00010699"/>
    </source>
</evidence>
<dbReference type="EMBL" id="JTDL01000033">
    <property type="protein sequence ID" value="KHL05163.1"/>
    <property type="molecule type" value="Genomic_DNA"/>
</dbReference>
<dbReference type="STRING" id="1338436.LK10_01675"/>
<dbReference type="Gene3D" id="3.40.50.12230">
    <property type="match status" value="1"/>
</dbReference>
<evidence type="ECO:0000259" key="6">
    <source>
        <dbReference type="Pfam" id="PF00551"/>
    </source>
</evidence>
<evidence type="ECO:0000256" key="2">
    <source>
        <dbReference type="ARBA" id="ARBA00012261"/>
    </source>
</evidence>
<feature type="domain" description="Formyl transferase C-terminal" evidence="7">
    <location>
        <begin position="207"/>
        <end position="302"/>
    </location>
</feature>
<dbReference type="InterPro" id="IPR005793">
    <property type="entry name" value="Formyl_trans_C"/>
</dbReference>
<keyword evidence="9" id="KW-1185">Reference proteome</keyword>
<reference evidence="8 9" key="1">
    <citation type="submission" date="2014-09" db="EMBL/GenBank/DDBJ databases">
        <title>Genome sequence of Sinomonas sp. MUSC 117.</title>
        <authorList>
            <person name="Lee L.-H."/>
        </authorList>
    </citation>
    <scope>NUCLEOTIDE SEQUENCE [LARGE SCALE GENOMIC DNA]</scope>
    <source>
        <strain evidence="8 9">MUSC 117</strain>
    </source>
</reference>
<feature type="binding site" evidence="5">
    <location>
        <begin position="114"/>
        <end position="117"/>
    </location>
    <ligand>
        <name>(6S)-5,6,7,8-tetrahydrofolate</name>
        <dbReference type="ChEBI" id="CHEBI:57453"/>
    </ligand>
</feature>
<comment type="similarity">
    <text evidence="1 5">Belongs to the Fmt family.</text>
</comment>
<evidence type="ECO:0000259" key="7">
    <source>
        <dbReference type="Pfam" id="PF02911"/>
    </source>
</evidence>
<dbReference type="RefSeq" id="WP_043119667.1">
    <property type="nucleotide sequence ID" value="NZ_JTDL01000033.1"/>
</dbReference>
<dbReference type="PANTHER" id="PTHR11138:SF5">
    <property type="entry name" value="METHIONYL-TRNA FORMYLTRANSFERASE, MITOCHONDRIAL"/>
    <property type="match status" value="1"/>
</dbReference>
<comment type="catalytic activity">
    <reaction evidence="5">
        <text>L-methionyl-tRNA(fMet) + (6R)-10-formyltetrahydrofolate = N-formyl-L-methionyl-tRNA(fMet) + (6S)-5,6,7,8-tetrahydrofolate + H(+)</text>
        <dbReference type="Rhea" id="RHEA:24380"/>
        <dbReference type="Rhea" id="RHEA-COMP:9952"/>
        <dbReference type="Rhea" id="RHEA-COMP:9953"/>
        <dbReference type="ChEBI" id="CHEBI:15378"/>
        <dbReference type="ChEBI" id="CHEBI:57453"/>
        <dbReference type="ChEBI" id="CHEBI:78530"/>
        <dbReference type="ChEBI" id="CHEBI:78844"/>
        <dbReference type="ChEBI" id="CHEBI:195366"/>
        <dbReference type="EC" id="2.1.2.9"/>
    </reaction>
</comment>
<dbReference type="InterPro" id="IPR044135">
    <property type="entry name" value="Met-tRNA-FMT_C"/>
</dbReference>
<dbReference type="GO" id="GO:0005829">
    <property type="term" value="C:cytosol"/>
    <property type="evidence" value="ECO:0007669"/>
    <property type="project" value="TreeGrafter"/>
</dbReference>
<evidence type="ECO:0000256" key="4">
    <source>
        <dbReference type="ARBA" id="ARBA00022917"/>
    </source>
</evidence>
<dbReference type="SUPFAM" id="SSF53328">
    <property type="entry name" value="Formyltransferase"/>
    <property type="match status" value="1"/>
</dbReference>
<dbReference type="InterPro" id="IPR041711">
    <property type="entry name" value="Met-tRNA-FMT_N"/>
</dbReference>
<protein>
    <recommendedName>
        <fullName evidence="2 5">Methionyl-tRNA formyltransferase</fullName>
        <ecNumber evidence="2 5">2.1.2.9</ecNumber>
    </recommendedName>
</protein>
<dbReference type="Pfam" id="PF02911">
    <property type="entry name" value="Formyl_trans_C"/>
    <property type="match status" value="1"/>
</dbReference>
<dbReference type="HAMAP" id="MF_00182">
    <property type="entry name" value="Formyl_trans"/>
    <property type="match status" value="1"/>
</dbReference>
<dbReference type="Proteomes" id="UP000030982">
    <property type="component" value="Unassembled WGS sequence"/>
</dbReference>
<dbReference type="EC" id="2.1.2.9" evidence="2 5"/>
<organism evidence="8 9">
    <name type="scientific">Sinomonas humi</name>
    <dbReference type="NCBI Taxonomy" id="1338436"/>
    <lineage>
        <taxon>Bacteria</taxon>
        <taxon>Bacillati</taxon>
        <taxon>Actinomycetota</taxon>
        <taxon>Actinomycetes</taxon>
        <taxon>Micrococcales</taxon>
        <taxon>Micrococcaceae</taxon>
        <taxon>Sinomonas</taxon>
    </lineage>
</organism>
<comment type="function">
    <text evidence="5">Attaches a formyl group to the free amino group of methionyl-tRNA(fMet). The formyl group appears to play a dual role in the initiator identity of N-formylmethionyl-tRNA by promoting its recognition by IF2 and preventing the misappropriation of this tRNA by the elongation apparatus.</text>
</comment>
<evidence type="ECO:0000256" key="3">
    <source>
        <dbReference type="ARBA" id="ARBA00022679"/>
    </source>
</evidence>
<dbReference type="GO" id="GO:0004479">
    <property type="term" value="F:methionyl-tRNA formyltransferase activity"/>
    <property type="evidence" value="ECO:0007669"/>
    <property type="project" value="UniProtKB-UniRule"/>
</dbReference>
<accession>A0A0B2AT66</accession>
<dbReference type="InterPro" id="IPR036477">
    <property type="entry name" value="Formyl_transf_N_sf"/>
</dbReference>
<sequence>MRVLFAGTPAVAVPSLNRLAQAEAAGADGLELVGVLTRPDARLGRKRVLTPSPVAARAVELGLPVIKAARITAEVTSDLAALAPDVAAIVAYGGLVPPAALEVPRHGWVNLHFSLLPAWRGAAPVQYSVLHGDDVVGASTFRLEEGLDTGPVYGTMAVTPRPDATAGDLLAELAESGAGLLARTLEGIADGSLVPRPQEGEPTYAPKLSLDDGRLDWSQPARALDRRARAVTPEPGAWTVLDGQRFKLEPPKLRPDVEGLEQGVLSWDGRVLLVGTATHALELVRVQPAGKKMMAAADWARGAWNTDGLRFG</sequence>
<gene>
    <name evidence="5" type="primary">fmt</name>
    <name evidence="8" type="ORF">LK10_01675</name>
</gene>